<dbReference type="InterPro" id="IPR021139">
    <property type="entry name" value="NYN"/>
</dbReference>
<gene>
    <name evidence="2" type="ORF">FHS72_001062</name>
</gene>
<dbReference type="Gene3D" id="3.40.50.1010">
    <property type="entry name" value="5'-nuclease"/>
    <property type="match status" value="1"/>
</dbReference>
<dbReference type="CDD" id="cd11297">
    <property type="entry name" value="PIN_LabA-like_N_1"/>
    <property type="match status" value="1"/>
</dbReference>
<evidence type="ECO:0000313" key="3">
    <source>
        <dbReference type="Proteomes" id="UP000535415"/>
    </source>
</evidence>
<feature type="domain" description="NYN" evidence="1">
    <location>
        <begin position="4"/>
        <end position="129"/>
    </location>
</feature>
<evidence type="ECO:0000259" key="1">
    <source>
        <dbReference type="Pfam" id="PF01936"/>
    </source>
</evidence>
<protein>
    <submittedName>
        <fullName evidence="2">Uncharacterized protein (TIGR00288 family)</fullName>
    </submittedName>
</protein>
<dbReference type="EMBL" id="JACIJM010000003">
    <property type="protein sequence ID" value="MBB5721450.1"/>
    <property type="molecule type" value="Genomic_DNA"/>
</dbReference>
<keyword evidence="3" id="KW-1185">Reference proteome</keyword>
<dbReference type="RefSeq" id="WP_183526667.1">
    <property type="nucleotide sequence ID" value="NZ_JACIJM010000003.1"/>
</dbReference>
<dbReference type="AlphaFoldDB" id="A0A7W9EYS9"/>
<dbReference type="PANTHER" id="PTHR35811">
    <property type="entry name" value="SLR1870 PROTEIN"/>
    <property type="match status" value="1"/>
</dbReference>
<dbReference type="Proteomes" id="UP000535415">
    <property type="component" value="Unassembled WGS sequence"/>
</dbReference>
<name>A0A7W9EYS9_9RHOB</name>
<dbReference type="GO" id="GO:0004540">
    <property type="term" value="F:RNA nuclease activity"/>
    <property type="evidence" value="ECO:0007669"/>
    <property type="project" value="InterPro"/>
</dbReference>
<sequence length="244" mass="26475">MSTKVAVFVDGDNLRSQHAAAILATASAQGDVIAAKVYGNSQALANWSDCVDFQIIYSGTGKNASDLHLAIELTELTYLQNLDVVVLCTSDADFVHLARRLKERGIKVLGCGEAKVGAGFKAACTEFRELVGVEKKTVENVADKTSTKPKPVAQQSSFTSDISKINWQIKAAIDATKSQNSGMQVKILGNYMKQNHEVTTDKLQGKSWSKHLKKHEQLFIVVSEGQNAKVSYKPEGFKIAQVAS</sequence>
<dbReference type="Pfam" id="PF01936">
    <property type="entry name" value="NYN"/>
    <property type="match status" value="1"/>
</dbReference>
<accession>A0A7W9EYS9</accession>
<reference evidence="2 3" key="1">
    <citation type="submission" date="2020-08" db="EMBL/GenBank/DDBJ databases">
        <title>Genomic Encyclopedia of Type Strains, Phase IV (KMG-IV): sequencing the most valuable type-strain genomes for metagenomic binning, comparative biology and taxonomic classification.</title>
        <authorList>
            <person name="Goeker M."/>
        </authorList>
    </citation>
    <scope>NUCLEOTIDE SEQUENCE [LARGE SCALE GENOMIC DNA]</scope>
    <source>
        <strain evidence="2 3">DSM 101064</strain>
    </source>
</reference>
<comment type="caution">
    <text evidence="2">The sequence shown here is derived from an EMBL/GenBank/DDBJ whole genome shotgun (WGS) entry which is preliminary data.</text>
</comment>
<proteinExistence type="predicted"/>
<organism evidence="2 3">
    <name type="scientific">Yoonia ponticola</name>
    <dbReference type="NCBI Taxonomy" id="1524255"/>
    <lineage>
        <taxon>Bacteria</taxon>
        <taxon>Pseudomonadati</taxon>
        <taxon>Pseudomonadota</taxon>
        <taxon>Alphaproteobacteria</taxon>
        <taxon>Rhodobacterales</taxon>
        <taxon>Paracoccaceae</taxon>
        <taxon>Yoonia</taxon>
    </lineage>
</organism>
<dbReference type="PANTHER" id="PTHR35811:SF1">
    <property type="entry name" value="HTH OST-TYPE DOMAIN-CONTAINING PROTEIN"/>
    <property type="match status" value="1"/>
</dbReference>
<evidence type="ECO:0000313" key="2">
    <source>
        <dbReference type="EMBL" id="MBB5721450.1"/>
    </source>
</evidence>